<dbReference type="PANTHER" id="PTHR31896:SF64">
    <property type="entry name" value="TRICHOTHECENE 3-O-ACETYLTRANSFERASE"/>
    <property type="match status" value="1"/>
</dbReference>
<keyword evidence="1 2" id="KW-0808">Transferase</keyword>
<sequence>MASPNIVVTGSVRSHPRHAKTVPQAVPLSLLDATTANFALTNAIWLFQRPQLSRSEGFDLSKHLCDALSVNLDAYPQWTGRIKAIQTVDGQSPEATRDFPPHARRFGRLYVQFGDEEDPGVDFITATSPCTVDELHPADRVDSQPLWDGHKIGLNSFISAADIATPFGADEQGEDGLQMPLMAIQLTNLACGGFVLTDWANISRMVISGLDEPVAQSVFDPSKLDNLAAGDINSQDPSPEVLAHTKELPLHRYDWWLSAATCPFPMPIPEPFRKENLESAGAMMPWSEWDKQIEFLWAEINKDSAQSFSQHDAILAHIWSCIARARKLGGDAGPIHCDLVYGVRPALGLGNSFIGSPIIMMNVEMAATEVGGVQKAASLQPIASRIRETIAQFAQPEPIAHHLHSVAYEKSPQRLWQAFLGQRHILVKSWARAGVYDVDFGFDAVLRYVDGVVPYMDGNVVIKEAPPRLRNSGGGTELKSPEWTDHGVDVTIHICAEDMKRLLEDPLLLPSID</sequence>
<dbReference type="Gene3D" id="3.30.559.10">
    <property type="entry name" value="Chloramphenicol acetyltransferase-like domain"/>
    <property type="match status" value="2"/>
</dbReference>
<keyword evidence="3" id="KW-1185">Reference proteome</keyword>
<dbReference type="EMBL" id="LSBJ02000014">
    <property type="protein sequence ID" value="OAQ58686.1"/>
    <property type="molecule type" value="Genomic_DNA"/>
</dbReference>
<dbReference type="InterPro" id="IPR051283">
    <property type="entry name" value="Sec_Metabolite_Acyltrans"/>
</dbReference>
<dbReference type="RefSeq" id="XP_018136805.1">
    <property type="nucleotide sequence ID" value="XM_018289210.1"/>
</dbReference>
<gene>
    <name evidence="2" type="ORF">VFPPC_10919</name>
</gene>
<organism evidence="2 3">
    <name type="scientific">Pochonia chlamydosporia 170</name>
    <dbReference type="NCBI Taxonomy" id="1380566"/>
    <lineage>
        <taxon>Eukaryota</taxon>
        <taxon>Fungi</taxon>
        <taxon>Dikarya</taxon>
        <taxon>Ascomycota</taxon>
        <taxon>Pezizomycotina</taxon>
        <taxon>Sordariomycetes</taxon>
        <taxon>Hypocreomycetidae</taxon>
        <taxon>Hypocreales</taxon>
        <taxon>Clavicipitaceae</taxon>
        <taxon>Pochonia</taxon>
    </lineage>
</organism>
<proteinExistence type="predicted"/>
<evidence type="ECO:0000313" key="2">
    <source>
        <dbReference type="EMBL" id="OAQ58686.1"/>
    </source>
</evidence>
<dbReference type="GeneID" id="28853204"/>
<dbReference type="OrthoDB" id="444127at2759"/>
<dbReference type="AlphaFoldDB" id="A0A179EZS5"/>
<accession>A0A179EZS5</accession>
<dbReference type="InterPro" id="IPR023213">
    <property type="entry name" value="CAT-like_dom_sf"/>
</dbReference>
<name>A0A179EZS5_METCM</name>
<dbReference type="Proteomes" id="UP000078397">
    <property type="component" value="Unassembled WGS sequence"/>
</dbReference>
<dbReference type="STRING" id="1380566.A0A179EZS5"/>
<reference evidence="2 3" key="1">
    <citation type="journal article" date="2016" name="PLoS Pathog.">
        <title>Biosynthesis of antibiotic leucinostatins in bio-control fungus Purpureocillium lilacinum and their inhibition on phytophthora revealed by genome mining.</title>
        <authorList>
            <person name="Wang G."/>
            <person name="Liu Z."/>
            <person name="Lin R."/>
            <person name="Li E."/>
            <person name="Mao Z."/>
            <person name="Ling J."/>
            <person name="Yang Y."/>
            <person name="Yin W.B."/>
            <person name="Xie B."/>
        </authorList>
    </citation>
    <scope>NUCLEOTIDE SEQUENCE [LARGE SCALE GENOMIC DNA]</scope>
    <source>
        <strain evidence="2">170</strain>
    </source>
</reference>
<dbReference type="Pfam" id="PF02458">
    <property type="entry name" value="Transferase"/>
    <property type="match status" value="1"/>
</dbReference>
<dbReference type="PANTHER" id="PTHR31896">
    <property type="entry name" value="FAMILY REGULATORY PROTEIN, PUTATIVE (AFU_ORTHOLOGUE AFUA_3G14730)-RELATED"/>
    <property type="match status" value="1"/>
</dbReference>
<evidence type="ECO:0000256" key="1">
    <source>
        <dbReference type="ARBA" id="ARBA00022679"/>
    </source>
</evidence>
<dbReference type="KEGG" id="pchm:VFPPC_10919"/>
<protein>
    <submittedName>
        <fullName evidence="2">Transferase family protein</fullName>
    </submittedName>
</protein>
<evidence type="ECO:0000313" key="3">
    <source>
        <dbReference type="Proteomes" id="UP000078397"/>
    </source>
</evidence>
<comment type="caution">
    <text evidence="2">The sequence shown here is derived from an EMBL/GenBank/DDBJ whole genome shotgun (WGS) entry which is preliminary data.</text>
</comment>
<dbReference type="GO" id="GO:0016740">
    <property type="term" value="F:transferase activity"/>
    <property type="evidence" value="ECO:0007669"/>
    <property type="project" value="UniProtKB-KW"/>
</dbReference>